<dbReference type="Gene3D" id="3.40.50.10320">
    <property type="entry name" value="LmbE-like"/>
    <property type="match status" value="1"/>
</dbReference>
<dbReference type="Pfam" id="PF02585">
    <property type="entry name" value="PIG-L"/>
    <property type="match status" value="1"/>
</dbReference>
<evidence type="ECO:0000313" key="1">
    <source>
        <dbReference type="EMBL" id="KPL75853.1"/>
    </source>
</evidence>
<keyword evidence="2" id="KW-1185">Reference proteome</keyword>
<comment type="caution">
    <text evidence="1">The sequence shown here is derived from an EMBL/GenBank/DDBJ whole genome shotgun (WGS) entry which is preliminary data.</text>
</comment>
<accession>A0A0P6X6H7</accession>
<protein>
    <submittedName>
        <fullName evidence="1">GlcNAc-PI de-N-acetylase</fullName>
    </submittedName>
</protein>
<organism evidence="1 2">
    <name type="scientific">Bellilinea caldifistulae</name>
    <dbReference type="NCBI Taxonomy" id="360411"/>
    <lineage>
        <taxon>Bacteria</taxon>
        <taxon>Bacillati</taxon>
        <taxon>Chloroflexota</taxon>
        <taxon>Anaerolineae</taxon>
        <taxon>Anaerolineales</taxon>
        <taxon>Anaerolineaceae</taxon>
        <taxon>Bellilinea</taxon>
    </lineage>
</organism>
<dbReference type="InterPro" id="IPR024078">
    <property type="entry name" value="LmbE-like_dom_sf"/>
</dbReference>
<dbReference type="SUPFAM" id="SSF102588">
    <property type="entry name" value="LmbE-like"/>
    <property type="match status" value="1"/>
</dbReference>
<evidence type="ECO:0000313" key="2">
    <source>
        <dbReference type="Proteomes" id="UP000050514"/>
    </source>
</evidence>
<dbReference type="GO" id="GO:0016811">
    <property type="term" value="F:hydrolase activity, acting on carbon-nitrogen (but not peptide) bonds, in linear amides"/>
    <property type="evidence" value="ECO:0007669"/>
    <property type="project" value="TreeGrafter"/>
</dbReference>
<name>A0A0P6X6H7_9CHLR</name>
<dbReference type="PANTHER" id="PTHR12993">
    <property type="entry name" value="N-ACETYLGLUCOSAMINYL-PHOSPHATIDYLINOSITOL DE-N-ACETYLASE-RELATED"/>
    <property type="match status" value="1"/>
</dbReference>
<dbReference type="RefSeq" id="WP_061918172.1">
    <property type="nucleotide sequence ID" value="NZ_DF967971.1"/>
</dbReference>
<dbReference type="EMBL" id="LGHJ01000013">
    <property type="protein sequence ID" value="KPL75853.1"/>
    <property type="molecule type" value="Genomic_DNA"/>
</dbReference>
<dbReference type="PANTHER" id="PTHR12993:SF11">
    <property type="entry name" value="N-ACETYLGLUCOSAMINYL-PHOSPHATIDYLINOSITOL DE-N-ACETYLASE"/>
    <property type="match status" value="1"/>
</dbReference>
<dbReference type="InterPro" id="IPR003737">
    <property type="entry name" value="GlcNAc_PI_deacetylase-related"/>
</dbReference>
<dbReference type="STRING" id="360411.AC812_07700"/>
<dbReference type="Proteomes" id="UP000050514">
    <property type="component" value="Unassembled WGS sequence"/>
</dbReference>
<dbReference type="AlphaFoldDB" id="A0A0P6X6H7"/>
<sequence length="299" mass="33904">MTDDHKAKPVLLAVLAHPDDETFGMGGTLAYYARRNVATHLICATRGEAGDVDEEYLKGYRSIAERREAELRCAAGKLGLAGVYFLGWRDSGMPGSADNQHPQALIQQPLEQVAAQIATYIRRLKPDVLITFDPIGGYRHPDHIFIHQATVEAFRMAADENWQDTEHLPPHRPAKFYFQTIPRGFLRFIVRLLRLFGKDPHKYGRNRDIDLVAISEVDFPTHAVIDYRPVADIRDEASRCHASQGGGSLTGGLFAPLRRIFASKEMYMQYYPEPKNGRVERDLFEGIVQLPPFKREPKF</sequence>
<reference evidence="1 2" key="1">
    <citation type="submission" date="2015-07" db="EMBL/GenBank/DDBJ databases">
        <title>Draft genome of Bellilinea caldifistulae DSM 17877.</title>
        <authorList>
            <person name="Hemp J."/>
            <person name="Ward L.M."/>
            <person name="Pace L.A."/>
            <person name="Fischer W.W."/>
        </authorList>
    </citation>
    <scope>NUCLEOTIDE SEQUENCE [LARGE SCALE GENOMIC DNA]</scope>
    <source>
        <strain evidence="1 2">GOMI-1</strain>
    </source>
</reference>
<dbReference type="OrthoDB" id="9815144at2"/>
<dbReference type="PATRIC" id="fig|360411.5.peg.3106"/>
<proteinExistence type="predicted"/>
<gene>
    <name evidence="1" type="ORF">AC812_07700</name>
</gene>